<reference evidence="1 2" key="2">
    <citation type="journal article" date="2024" name="Int. J. Syst. Evol. Microbiol.">
        <title>Promethearchaeum syntrophicum gen. nov., sp. nov., an anaerobic, obligately syntrophic archaeon, the first isolate of the lineage 'Asgard' archaea, and proposal of the new archaeal phylum Promethearchaeota phyl. nov. and kingdom Promethearchaeati regn. nov.</title>
        <authorList>
            <person name="Imachi H."/>
            <person name="Nobu M.K."/>
            <person name="Kato S."/>
            <person name="Takaki Y."/>
            <person name="Miyazaki M."/>
            <person name="Miyata M."/>
            <person name="Ogawara M."/>
            <person name="Saito Y."/>
            <person name="Sakai S."/>
            <person name="Tahara Y.O."/>
            <person name="Takano Y."/>
            <person name="Tasumi E."/>
            <person name="Uematsu K."/>
            <person name="Yoshimura T."/>
            <person name="Itoh T."/>
            <person name="Ohkuma M."/>
            <person name="Takai K."/>
        </authorList>
    </citation>
    <scope>NUCLEOTIDE SEQUENCE [LARGE SCALE GENOMIC DNA]</scope>
    <source>
        <strain evidence="1 2">MK-D1</strain>
    </source>
</reference>
<dbReference type="SUPFAM" id="SSF47598">
    <property type="entry name" value="Ribbon-helix-helix"/>
    <property type="match status" value="1"/>
</dbReference>
<dbReference type="InterPro" id="IPR013321">
    <property type="entry name" value="Arc_rbn_hlx_hlx"/>
</dbReference>
<sequence>MQTLQIRLPKKLLKQVDEIIHKGFYSSRSDFLKEATRKYVLDFNFAGSLPYIVGPYSKEELETLKSDPKDNLFLSRSKIKDINKELKNIKVD</sequence>
<keyword evidence="2" id="KW-1185">Reference proteome</keyword>
<proteinExistence type="predicted"/>
<evidence type="ECO:0000313" key="1">
    <source>
        <dbReference type="EMBL" id="QEE15543.1"/>
    </source>
</evidence>
<dbReference type="GeneID" id="41329362"/>
<reference evidence="1 2" key="1">
    <citation type="journal article" date="2020" name="Nature">
        <title>Isolation of an archaeon at the prokaryote-eukaryote interface.</title>
        <authorList>
            <person name="Imachi H."/>
            <person name="Nobu M.K."/>
            <person name="Nakahara N."/>
            <person name="Morono Y."/>
            <person name="Ogawara M."/>
            <person name="Takaki Y."/>
            <person name="Takano Y."/>
            <person name="Uematsu K."/>
            <person name="Ikuta T."/>
            <person name="Ito M."/>
            <person name="Matsui Y."/>
            <person name="Miyazaki M."/>
            <person name="Murata K."/>
            <person name="Saito Y."/>
            <person name="Sakai S."/>
            <person name="Song C."/>
            <person name="Tasumi E."/>
            <person name="Yamanaka Y."/>
            <person name="Yamaguchi T."/>
            <person name="Kamagata Y."/>
            <person name="Tamaki H."/>
            <person name="Takai K."/>
        </authorList>
    </citation>
    <scope>NUCLEOTIDE SEQUENCE [LARGE SCALE GENOMIC DNA]</scope>
    <source>
        <strain evidence="1 2">MK-D1</strain>
    </source>
</reference>
<dbReference type="Gene3D" id="1.10.1220.10">
    <property type="entry name" value="Met repressor-like"/>
    <property type="match status" value="1"/>
</dbReference>
<dbReference type="Pfam" id="PF17723">
    <property type="entry name" value="RHH_8"/>
    <property type="match status" value="1"/>
</dbReference>
<dbReference type="KEGG" id="psyt:DSAG12_01369"/>
<protein>
    <submittedName>
        <fullName evidence="1">Ribbon-helix-helix domain-containing protein</fullName>
    </submittedName>
</protein>
<dbReference type="InterPro" id="IPR041088">
    <property type="entry name" value="RHH_8"/>
</dbReference>
<dbReference type="Proteomes" id="UP000321408">
    <property type="component" value="Chromosome"/>
</dbReference>
<name>A0A5B9D902_9ARCH</name>
<organism evidence="1 2">
    <name type="scientific">Promethearchaeum syntrophicum</name>
    <dbReference type="NCBI Taxonomy" id="2594042"/>
    <lineage>
        <taxon>Archaea</taxon>
        <taxon>Promethearchaeati</taxon>
        <taxon>Promethearchaeota</taxon>
        <taxon>Promethearchaeia</taxon>
        <taxon>Promethearchaeales</taxon>
        <taxon>Promethearchaeaceae</taxon>
        <taxon>Promethearchaeum</taxon>
    </lineage>
</organism>
<dbReference type="InterPro" id="IPR010985">
    <property type="entry name" value="Ribbon_hlx_hlx"/>
</dbReference>
<dbReference type="RefSeq" id="WP_147662448.1">
    <property type="nucleotide sequence ID" value="NZ_CP042905.2"/>
</dbReference>
<dbReference type="AlphaFoldDB" id="A0A5B9D902"/>
<gene>
    <name evidence="1" type="ORF">DSAG12_01369</name>
</gene>
<accession>A0A5B9D902</accession>
<dbReference type="GO" id="GO:0006355">
    <property type="term" value="P:regulation of DNA-templated transcription"/>
    <property type="evidence" value="ECO:0007669"/>
    <property type="project" value="InterPro"/>
</dbReference>
<evidence type="ECO:0000313" key="2">
    <source>
        <dbReference type="Proteomes" id="UP000321408"/>
    </source>
</evidence>
<dbReference type="OrthoDB" id="25654at2157"/>
<dbReference type="CDD" id="cd22231">
    <property type="entry name" value="RHH_NikR_HicB-like"/>
    <property type="match status" value="1"/>
</dbReference>
<dbReference type="EMBL" id="CP042905">
    <property type="protein sequence ID" value="QEE15543.1"/>
    <property type="molecule type" value="Genomic_DNA"/>
</dbReference>